<name>A0ABP7KR27_9MICO</name>
<sequence length="499" mass="54032">MGPGQAMTTESRSPVSTSEAAAVALDAAFDAHNLHMAPAALAAVFDRTGVIAWRAAGEPRRDGSATDRHTVFRIASMSKSFLAATALSLRDEGRLELDRAITDYVPGVRFLLDGRDMSVTLRQLLTNRSGMPEDNAWGDRQLGAPREQIAALASEGFRLTAEPGERYQYSNLGMSLVGRAIEAVTDHPIEQEIATRFLEPLGLVHTRFEASDYPGGGTLAAGFRTFDEGATFADEPFVGSGALACIGGLFSTIDDIAAWAAFLASAFTDEPRRAEVLSAASRQELQRVHTMIPIGAARTHQELDAVGYGMGLVVEHDRRFGHIVQHSGGLPGFSSHMRWHTPTGLGVVVFGNSDEFLAAQLAIRCHAGVLDRIDAPAEVVRPWPEALDFAQRIDRALRADEPLAGLDNVFAENVMRDVPADVRERRLAQALDSLGPIDATQKLLSARIRSSASPADLRWIVECQRGALLCEIRLVGIRRPLVQNLEVSPIEPPPEALRL</sequence>
<dbReference type="InterPro" id="IPR050789">
    <property type="entry name" value="Diverse_Enzym_Activities"/>
</dbReference>
<keyword evidence="3" id="KW-1185">Reference proteome</keyword>
<gene>
    <name evidence="2" type="ORF">GCM10022381_28840</name>
</gene>
<dbReference type="InterPro" id="IPR012338">
    <property type="entry name" value="Beta-lactam/transpept-like"/>
</dbReference>
<evidence type="ECO:0000313" key="2">
    <source>
        <dbReference type="EMBL" id="GAA3884891.1"/>
    </source>
</evidence>
<evidence type="ECO:0000313" key="3">
    <source>
        <dbReference type="Proteomes" id="UP001501803"/>
    </source>
</evidence>
<dbReference type="GO" id="GO:0016787">
    <property type="term" value="F:hydrolase activity"/>
    <property type="evidence" value="ECO:0007669"/>
    <property type="project" value="UniProtKB-KW"/>
</dbReference>
<dbReference type="InterPro" id="IPR001466">
    <property type="entry name" value="Beta-lactam-related"/>
</dbReference>
<dbReference type="PANTHER" id="PTHR43283">
    <property type="entry name" value="BETA-LACTAMASE-RELATED"/>
    <property type="match status" value="1"/>
</dbReference>
<dbReference type="Gene3D" id="3.40.710.10">
    <property type="entry name" value="DD-peptidase/beta-lactamase superfamily"/>
    <property type="match status" value="1"/>
</dbReference>
<accession>A0ABP7KR27</accession>
<evidence type="ECO:0000259" key="1">
    <source>
        <dbReference type="Pfam" id="PF00144"/>
    </source>
</evidence>
<feature type="domain" description="Beta-lactamase-related" evidence="1">
    <location>
        <begin position="37"/>
        <end position="355"/>
    </location>
</feature>
<comment type="caution">
    <text evidence="2">The sequence shown here is derived from an EMBL/GenBank/DDBJ whole genome shotgun (WGS) entry which is preliminary data.</text>
</comment>
<reference evidence="3" key="1">
    <citation type="journal article" date="2019" name="Int. J. Syst. Evol. Microbiol.">
        <title>The Global Catalogue of Microorganisms (GCM) 10K type strain sequencing project: providing services to taxonomists for standard genome sequencing and annotation.</title>
        <authorList>
            <consortium name="The Broad Institute Genomics Platform"/>
            <consortium name="The Broad Institute Genome Sequencing Center for Infectious Disease"/>
            <person name="Wu L."/>
            <person name="Ma J."/>
        </authorList>
    </citation>
    <scope>NUCLEOTIDE SEQUENCE [LARGE SCALE GENOMIC DNA]</scope>
    <source>
        <strain evidence="3">JCM 17021</strain>
    </source>
</reference>
<organism evidence="2 3">
    <name type="scientific">Leifsonia kafniensis</name>
    <dbReference type="NCBI Taxonomy" id="475957"/>
    <lineage>
        <taxon>Bacteria</taxon>
        <taxon>Bacillati</taxon>
        <taxon>Actinomycetota</taxon>
        <taxon>Actinomycetes</taxon>
        <taxon>Micrococcales</taxon>
        <taxon>Microbacteriaceae</taxon>
        <taxon>Leifsonia</taxon>
    </lineage>
</organism>
<dbReference type="Pfam" id="PF00144">
    <property type="entry name" value="Beta-lactamase"/>
    <property type="match status" value="1"/>
</dbReference>
<protein>
    <submittedName>
        <fullName evidence="2">Serine hydrolase domain-containing protein</fullName>
    </submittedName>
</protein>
<keyword evidence="2" id="KW-0378">Hydrolase</keyword>
<dbReference type="Proteomes" id="UP001501803">
    <property type="component" value="Unassembled WGS sequence"/>
</dbReference>
<dbReference type="SUPFAM" id="SSF56601">
    <property type="entry name" value="beta-lactamase/transpeptidase-like"/>
    <property type="match status" value="1"/>
</dbReference>
<dbReference type="EMBL" id="BAABCN010000009">
    <property type="protein sequence ID" value="GAA3884891.1"/>
    <property type="molecule type" value="Genomic_DNA"/>
</dbReference>
<proteinExistence type="predicted"/>